<gene>
    <name evidence="2" type="ORF">MNBD_GAMMA20-1736</name>
</gene>
<accession>A0A3B1AJU6</accession>
<dbReference type="AlphaFoldDB" id="A0A3B1AJU6"/>
<evidence type="ECO:0000313" key="2">
    <source>
        <dbReference type="EMBL" id="VAX04002.1"/>
    </source>
</evidence>
<dbReference type="EMBL" id="UOFU01000358">
    <property type="protein sequence ID" value="VAX04002.1"/>
    <property type="molecule type" value="Genomic_DNA"/>
</dbReference>
<evidence type="ECO:0000259" key="1">
    <source>
        <dbReference type="Pfam" id="PF11845"/>
    </source>
</evidence>
<name>A0A3B1AJU6_9ZZZZ</name>
<protein>
    <submittedName>
        <fullName evidence="2">Cytochrome c family protein</fullName>
    </submittedName>
</protein>
<proteinExistence type="predicted"/>
<dbReference type="InterPro" id="IPR021796">
    <property type="entry name" value="Tll0287-like_dom"/>
</dbReference>
<dbReference type="Pfam" id="PF11845">
    <property type="entry name" value="Tll0287-like"/>
    <property type="match status" value="1"/>
</dbReference>
<reference evidence="2" key="1">
    <citation type="submission" date="2018-06" db="EMBL/GenBank/DDBJ databases">
        <authorList>
            <person name="Zhirakovskaya E."/>
        </authorList>
    </citation>
    <scope>NUCLEOTIDE SEQUENCE</scope>
</reference>
<sequence>MKTLLGAVLICTLPFSASLSADDHFTQRLQDSREAVQSFARALKGNLQNALKKKGPAGAVEACSTIAPLIAMTKSKSYSWKISRTSLKLRDPDNAPDTWERAVMEQFEARKAKGEDVSKLEYYEVVEMDGSRMFRYMKAIPTLEKPCLTCHGSNLRPDVAATLDKHFPNDKARGYKAGDIRGAFTIIQPL</sequence>
<organism evidence="2">
    <name type="scientific">hydrothermal vent metagenome</name>
    <dbReference type="NCBI Taxonomy" id="652676"/>
    <lineage>
        <taxon>unclassified sequences</taxon>
        <taxon>metagenomes</taxon>
        <taxon>ecological metagenomes</taxon>
    </lineage>
</organism>
<feature type="domain" description="Tll0287-like" evidence="1">
    <location>
        <begin position="27"/>
        <end position="189"/>
    </location>
</feature>